<evidence type="ECO:0000313" key="2">
    <source>
        <dbReference type="Proteomes" id="UP001321543"/>
    </source>
</evidence>
<dbReference type="Proteomes" id="UP001321543">
    <property type="component" value="Chromosome"/>
</dbReference>
<reference evidence="2" key="1">
    <citation type="journal article" date="2019" name="Int. J. Syst. Evol. Microbiol.">
        <title>The Global Catalogue of Microorganisms (GCM) 10K type strain sequencing project: providing services to taxonomists for standard genome sequencing and annotation.</title>
        <authorList>
            <consortium name="The Broad Institute Genomics Platform"/>
            <consortium name="The Broad Institute Genome Sequencing Center for Infectious Disease"/>
            <person name="Wu L."/>
            <person name="Ma J."/>
        </authorList>
    </citation>
    <scope>NUCLEOTIDE SEQUENCE [LARGE SCALE GENOMIC DNA]</scope>
    <source>
        <strain evidence="2">NBRC 106310</strain>
    </source>
</reference>
<gene>
    <name evidence="1" type="ORF">GCM10025863_15290</name>
</gene>
<evidence type="ECO:0000313" key="1">
    <source>
        <dbReference type="EMBL" id="BDZ38915.1"/>
    </source>
</evidence>
<dbReference type="EMBL" id="AP027728">
    <property type="protein sequence ID" value="BDZ38915.1"/>
    <property type="molecule type" value="Genomic_DNA"/>
</dbReference>
<name>A0ABM8FTB9_9MICO</name>
<protein>
    <submittedName>
        <fullName evidence="1">Uncharacterized protein</fullName>
    </submittedName>
</protein>
<organism evidence="1 2">
    <name type="scientific">Microbacterium suwonense</name>
    <dbReference type="NCBI Taxonomy" id="683047"/>
    <lineage>
        <taxon>Bacteria</taxon>
        <taxon>Bacillati</taxon>
        <taxon>Actinomycetota</taxon>
        <taxon>Actinomycetes</taxon>
        <taxon>Micrococcales</taxon>
        <taxon>Microbacteriaceae</taxon>
        <taxon>Microbacterium</taxon>
    </lineage>
</organism>
<sequence length="180" mass="18588">MAVVAIVGLFSFLSAGCSPTSSAPRVELEQKAAAIDSATQDLLEALDVAGLHESSARGVVDVCQSEPAPGVSYRAGIGVKVGDDPVAGFDALVKQLDATGWQPTDAYRDVEIDPGAPAGRFTRDDITLDIKTGGAVVGGESQGADEMALGITIADDCVRVPDGGYVTEVKDLEKDILPRE</sequence>
<proteinExistence type="predicted"/>
<keyword evidence="2" id="KW-1185">Reference proteome</keyword>
<accession>A0ABM8FTB9</accession>